<comment type="caution">
    <text evidence="1">The sequence shown here is derived from an EMBL/GenBank/DDBJ whole genome shotgun (WGS) entry which is preliminary data.</text>
</comment>
<evidence type="ECO:0000313" key="1">
    <source>
        <dbReference type="EMBL" id="MCI49074.1"/>
    </source>
</evidence>
<feature type="non-terminal residue" evidence="1">
    <location>
        <position position="1"/>
    </location>
</feature>
<name>A0A392SLJ8_9FABA</name>
<evidence type="ECO:0000313" key="2">
    <source>
        <dbReference type="Proteomes" id="UP000265520"/>
    </source>
</evidence>
<reference evidence="1 2" key="1">
    <citation type="journal article" date="2018" name="Front. Plant Sci.">
        <title>Red Clover (Trifolium pratense) and Zigzag Clover (T. medium) - A Picture of Genomic Similarities and Differences.</title>
        <authorList>
            <person name="Dluhosova J."/>
            <person name="Istvanek J."/>
            <person name="Nedelnik J."/>
            <person name="Repkova J."/>
        </authorList>
    </citation>
    <scope>NUCLEOTIDE SEQUENCE [LARGE SCALE GENOMIC DNA]</scope>
    <source>
        <strain evidence="2">cv. 10/8</strain>
        <tissue evidence="1">Leaf</tissue>
    </source>
</reference>
<dbReference type="Proteomes" id="UP000265520">
    <property type="component" value="Unassembled WGS sequence"/>
</dbReference>
<organism evidence="1 2">
    <name type="scientific">Trifolium medium</name>
    <dbReference type="NCBI Taxonomy" id="97028"/>
    <lineage>
        <taxon>Eukaryota</taxon>
        <taxon>Viridiplantae</taxon>
        <taxon>Streptophyta</taxon>
        <taxon>Embryophyta</taxon>
        <taxon>Tracheophyta</taxon>
        <taxon>Spermatophyta</taxon>
        <taxon>Magnoliopsida</taxon>
        <taxon>eudicotyledons</taxon>
        <taxon>Gunneridae</taxon>
        <taxon>Pentapetalae</taxon>
        <taxon>rosids</taxon>
        <taxon>fabids</taxon>
        <taxon>Fabales</taxon>
        <taxon>Fabaceae</taxon>
        <taxon>Papilionoideae</taxon>
        <taxon>50 kb inversion clade</taxon>
        <taxon>NPAAA clade</taxon>
        <taxon>Hologalegina</taxon>
        <taxon>IRL clade</taxon>
        <taxon>Trifolieae</taxon>
        <taxon>Trifolium</taxon>
    </lineage>
</organism>
<accession>A0A392SLJ8</accession>
<keyword evidence="2" id="KW-1185">Reference proteome</keyword>
<dbReference type="AlphaFoldDB" id="A0A392SLJ8"/>
<proteinExistence type="predicted"/>
<dbReference type="EMBL" id="LXQA010395535">
    <property type="protein sequence ID" value="MCI49074.1"/>
    <property type="molecule type" value="Genomic_DNA"/>
</dbReference>
<sequence length="53" mass="5966">TYKMFEADLGLVRPKFEAEPRTLLMMLPGDTGARQARCALHISPVLACRPETY</sequence>
<protein>
    <submittedName>
        <fullName evidence="1">Uncharacterized protein</fullName>
    </submittedName>
</protein>